<name>A0A8S9J0R2_BRACR</name>
<reference evidence="2" key="1">
    <citation type="submission" date="2019-12" db="EMBL/GenBank/DDBJ databases">
        <title>Genome sequencing and annotation of Brassica cretica.</title>
        <authorList>
            <person name="Studholme D.J."/>
            <person name="Sarris P.F."/>
        </authorList>
    </citation>
    <scope>NUCLEOTIDE SEQUENCE</scope>
    <source>
        <strain evidence="2">PFS-102/07</strain>
        <tissue evidence="2">Leaf</tissue>
    </source>
</reference>
<accession>A0A8S9J0R2</accession>
<dbReference type="EMBL" id="QGKY02001015">
    <property type="protein sequence ID" value="KAF2575675.1"/>
    <property type="molecule type" value="Genomic_DNA"/>
</dbReference>
<feature type="compositionally biased region" description="Basic and acidic residues" evidence="1">
    <location>
        <begin position="73"/>
        <end position="94"/>
    </location>
</feature>
<comment type="caution">
    <text evidence="2">The sequence shown here is derived from an EMBL/GenBank/DDBJ whole genome shotgun (WGS) entry which is preliminary data.</text>
</comment>
<dbReference type="AlphaFoldDB" id="A0A8S9J0R2"/>
<feature type="compositionally biased region" description="Basic and acidic residues" evidence="1">
    <location>
        <begin position="104"/>
        <end position="127"/>
    </location>
</feature>
<evidence type="ECO:0000256" key="1">
    <source>
        <dbReference type="SAM" id="MobiDB-lite"/>
    </source>
</evidence>
<sequence>MERTSRDEHSYICLPEHASSFAQTKLPEIYTKDEINKMFYGVYGGQEKNEDRSNTEGDFIDLGIHRPSTRSISIDRRTHQHIDRQSQKDIDRRSYKPRQASTKGDIRQIAEDRKHSYNNEGEMVQRR</sequence>
<proteinExistence type="predicted"/>
<gene>
    <name evidence="2" type="ORF">F2Q70_00004126</name>
</gene>
<protein>
    <submittedName>
        <fullName evidence="2">Uncharacterized protein</fullName>
    </submittedName>
</protein>
<feature type="region of interest" description="Disordered" evidence="1">
    <location>
        <begin position="45"/>
        <end position="127"/>
    </location>
</feature>
<organism evidence="2">
    <name type="scientific">Brassica cretica</name>
    <name type="common">Mustard</name>
    <dbReference type="NCBI Taxonomy" id="69181"/>
    <lineage>
        <taxon>Eukaryota</taxon>
        <taxon>Viridiplantae</taxon>
        <taxon>Streptophyta</taxon>
        <taxon>Embryophyta</taxon>
        <taxon>Tracheophyta</taxon>
        <taxon>Spermatophyta</taxon>
        <taxon>Magnoliopsida</taxon>
        <taxon>eudicotyledons</taxon>
        <taxon>Gunneridae</taxon>
        <taxon>Pentapetalae</taxon>
        <taxon>rosids</taxon>
        <taxon>malvids</taxon>
        <taxon>Brassicales</taxon>
        <taxon>Brassicaceae</taxon>
        <taxon>Brassiceae</taxon>
        <taxon>Brassica</taxon>
    </lineage>
</organism>
<evidence type="ECO:0000313" key="2">
    <source>
        <dbReference type="EMBL" id="KAF2575675.1"/>
    </source>
</evidence>